<reference evidence="2 3" key="1">
    <citation type="submission" date="2016-11" db="EMBL/GenBank/DDBJ databases">
        <title>Genome sequences of unsequenced Mycobacteria.</title>
        <authorList>
            <person name="Greninger A.L."/>
            <person name="Fang F."/>
            <person name="Jerome K.R."/>
        </authorList>
    </citation>
    <scope>NUCLEOTIDE SEQUENCE [LARGE SCALE GENOMIC DNA]</scope>
    <source>
        <strain evidence="2 3">M11</strain>
    </source>
</reference>
<sequence>MEPMMTAAAEQAKLVGPIVRGFDPEIVSALSEAIEIDNPGAAITVEDHAGYVRIHAPRFLRVTRASLETAAGQSFPLAALEPALAGFAGRIRYVGDDELHWYLDRED</sequence>
<dbReference type="GO" id="GO:0004497">
    <property type="term" value="F:monooxygenase activity"/>
    <property type="evidence" value="ECO:0007669"/>
    <property type="project" value="UniProtKB-KW"/>
</dbReference>
<evidence type="ECO:0000313" key="3">
    <source>
        <dbReference type="Proteomes" id="UP000186438"/>
    </source>
</evidence>
<dbReference type="STRING" id="53378.BRW65_12945"/>
<keyword evidence="2" id="KW-0503">Monooxygenase</keyword>
<dbReference type="InterPro" id="IPR003454">
    <property type="entry name" value="MOase_MmoB_DmpM"/>
</dbReference>
<evidence type="ECO:0000313" key="2">
    <source>
        <dbReference type="EMBL" id="OJZ73534.1"/>
    </source>
</evidence>
<accession>A0A1Q4HV24</accession>
<dbReference type="EMBL" id="MPNT01000010">
    <property type="protein sequence ID" value="OJZ73534.1"/>
    <property type="molecule type" value="Genomic_DNA"/>
</dbReference>
<comment type="similarity">
    <text evidence="1">Belongs to the TmoD/XamoD family.</text>
</comment>
<dbReference type="SUPFAM" id="SSF56029">
    <property type="entry name" value="Monooxygenase (hydroxylase) regulatory protein"/>
    <property type="match status" value="1"/>
</dbReference>
<dbReference type="Proteomes" id="UP000186438">
    <property type="component" value="Unassembled WGS sequence"/>
</dbReference>
<organism evidence="2 3">
    <name type="scientific">Mycobacterium paraffinicum</name>
    <dbReference type="NCBI Taxonomy" id="53378"/>
    <lineage>
        <taxon>Bacteria</taxon>
        <taxon>Bacillati</taxon>
        <taxon>Actinomycetota</taxon>
        <taxon>Actinomycetes</taxon>
        <taxon>Mycobacteriales</taxon>
        <taxon>Mycobacteriaceae</taxon>
        <taxon>Mycobacterium</taxon>
    </lineage>
</organism>
<dbReference type="AlphaFoldDB" id="A0A1Q4HV24"/>
<name>A0A1Q4HV24_9MYCO</name>
<dbReference type="InterPro" id="IPR036889">
    <property type="entry name" value="mOase_MmoB_DmpM_sf"/>
</dbReference>
<keyword evidence="3" id="KW-1185">Reference proteome</keyword>
<dbReference type="Pfam" id="PF02406">
    <property type="entry name" value="MmoB_DmpM"/>
    <property type="match status" value="1"/>
</dbReference>
<dbReference type="Gene3D" id="3.90.56.10">
    <property type="entry name" value="Monooxygenase component MmoB/DmpM"/>
    <property type="match status" value="1"/>
</dbReference>
<protein>
    <submittedName>
        <fullName evidence="2">Monooxygenase</fullName>
    </submittedName>
</protein>
<gene>
    <name evidence="2" type="ORF">BRW65_12945</name>
</gene>
<proteinExistence type="inferred from homology"/>
<comment type="caution">
    <text evidence="2">The sequence shown here is derived from an EMBL/GenBank/DDBJ whole genome shotgun (WGS) entry which is preliminary data.</text>
</comment>
<evidence type="ECO:0000256" key="1">
    <source>
        <dbReference type="ARBA" id="ARBA00006313"/>
    </source>
</evidence>
<keyword evidence="2" id="KW-0560">Oxidoreductase</keyword>